<name>A0A9E7PLD2_9EURY</name>
<dbReference type="KEGG" id="mend:L6E24_13330"/>
<dbReference type="EMBL" id="CP096115">
    <property type="protein sequence ID" value="UUX92303.1"/>
    <property type="molecule type" value="Genomic_DNA"/>
</dbReference>
<organism evidence="1 2">
    <name type="scientific">Methanoplanus endosymbiosus</name>
    <dbReference type="NCBI Taxonomy" id="33865"/>
    <lineage>
        <taxon>Archaea</taxon>
        <taxon>Methanobacteriati</taxon>
        <taxon>Methanobacteriota</taxon>
        <taxon>Stenosarchaea group</taxon>
        <taxon>Methanomicrobia</taxon>
        <taxon>Methanomicrobiales</taxon>
        <taxon>Methanomicrobiaceae</taxon>
        <taxon>Methanoplanus</taxon>
    </lineage>
</organism>
<gene>
    <name evidence="1" type="ORF">L6E24_13330</name>
</gene>
<proteinExistence type="predicted"/>
<protein>
    <submittedName>
        <fullName evidence="1">Uncharacterized protein</fullName>
    </submittedName>
</protein>
<dbReference type="GeneID" id="74308704"/>
<sequence>MVNKTLNEIRIIGFEVLVKNLGPKDAVRFIQSYSHGSGNYTKDRKKWLEKDFDNVVWRIIKKRSESDNE</sequence>
<evidence type="ECO:0000313" key="2">
    <source>
        <dbReference type="Proteomes" id="UP001060368"/>
    </source>
</evidence>
<dbReference type="AlphaFoldDB" id="A0A9E7PLD2"/>
<reference evidence="1" key="1">
    <citation type="submission" date="2022-04" db="EMBL/GenBank/DDBJ databases">
        <title>Complete genome of Methanoplanus endosymbiosus DSM 3599.</title>
        <authorList>
            <person name="Chen S.-C."/>
            <person name="You Y.-T."/>
            <person name="Zhou Y.-Z."/>
            <person name="Lai M.-C."/>
        </authorList>
    </citation>
    <scope>NUCLEOTIDE SEQUENCE</scope>
    <source>
        <strain evidence="1">DSM 3599</strain>
    </source>
</reference>
<evidence type="ECO:0000313" key="1">
    <source>
        <dbReference type="EMBL" id="UUX92303.1"/>
    </source>
</evidence>
<dbReference type="Proteomes" id="UP001060368">
    <property type="component" value="Chromosome"/>
</dbReference>
<dbReference type="RefSeq" id="WP_257742453.1">
    <property type="nucleotide sequence ID" value="NZ_CP096115.1"/>
</dbReference>
<keyword evidence="2" id="KW-1185">Reference proteome</keyword>
<accession>A0A9E7PLD2</accession>